<feature type="compositionally biased region" description="Basic and acidic residues" evidence="1">
    <location>
        <begin position="21"/>
        <end position="33"/>
    </location>
</feature>
<evidence type="ECO:0000313" key="2">
    <source>
        <dbReference type="EMBL" id="SNX69787.1"/>
    </source>
</evidence>
<organism evidence="2 3">
    <name type="scientific">Bacillus oleivorans</name>
    <dbReference type="NCBI Taxonomy" id="1448271"/>
    <lineage>
        <taxon>Bacteria</taxon>
        <taxon>Bacillati</taxon>
        <taxon>Bacillota</taxon>
        <taxon>Bacilli</taxon>
        <taxon>Bacillales</taxon>
        <taxon>Bacillaceae</taxon>
        <taxon>Bacillus</taxon>
    </lineage>
</organism>
<reference evidence="2 3" key="1">
    <citation type="submission" date="2017-08" db="EMBL/GenBank/DDBJ databases">
        <authorList>
            <person name="de Groot N.N."/>
        </authorList>
    </citation>
    <scope>NUCLEOTIDE SEQUENCE [LARGE SCALE GENOMIC DNA]</scope>
    <source>
        <strain evidence="2 3">JC228</strain>
    </source>
</reference>
<gene>
    <name evidence="2" type="ORF">SAMN05877753_103229</name>
</gene>
<name>A0A285CQF1_9BACI</name>
<accession>A0A285CQF1</accession>
<proteinExistence type="predicted"/>
<sequence>MQRFIENQLGDNSVSNEEIEHEYQKSPKYKGDM</sequence>
<evidence type="ECO:0000256" key="1">
    <source>
        <dbReference type="SAM" id="MobiDB-lite"/>
    </source>
</evidence>
<protein>
    <submittedName>
        <fullName evidence="2">Uncharacterized protein</fullName>
    </submittedName>
</protein>
<keyword evidence="3" id="KW-1185">Reference proteome</keyword>
<feature type="region of interest" description="Disordered" evidence="1">
    <location>
        <begin position="1"/>
        <end position="33"/>
    </location>
</feature>
<dbReference type="Proteomes" id="UP000219546">
    <property type="component" value="Unassembled WGS sequence"/>
</dbReference>
<dbReference type="EMBL" id="OAOP01000003">
    <property type="protein sequence ID" value="SNX69787.1"/>
    <property type="molecule type" value="Genomic_DNA"/>
</dbReference>
<evidence type="ECO:0000313" key="3">
    <source>
        <dbReference type="Proteomes" id="UP000219546"/>
    </source>
</evidence>
<dbReference type="AlphaFoldDB" id="A0A285CQF1"/>